<keyword evidence="2" id="KW-1003">Cell membrane</keyword>
<evidence type="ECO:0000256" key="4">
    <source>
        <dbReference type="ARBA" id="ARBA00022989"/>
    </source>
</evidence>
<feature type="transmembrane region" description="Helical" evidence="6">
    <location>
        <begin position="176"/>
        <end position="197"/>
    </location>
</feature>
<keyword evidence="8" id="KW-1185">Reference proteome</keyword>
<dbReference type="AlphaFoldDB" id="A0A286IG48"/>
<dbReference type="GO" id="GO:0005886">
    <property type="term" value="C:plasma membrane"/>
    <property type="evidence" value="ECO:0007669"/>
    <property type="project" value="UniProtKB-SubCell"/>
</dbReference>
<feature type="transmembrane region" description="Helical" evidence="6">
    <location>
        <begin position="37"/>
        <end position="59"/>
    </location>
</feature>
<evidence type="ECO:0000313" key="7">
    <source>
        <dbReference type="EMBL" id="SOE18997.1"/>
    </source>
</evidence>
<dbReference type="Pfam" id="PF09678">
    <property type="entry name" value="Caa3_CtaG"/>
    <property type="match status" value="1"/>
</dbReference>
<dbReference type="InterPro" id="IPR019108">
    <property type="entry name" value="Caa3_assmbl_CtaG-rel"/>
</dbReference>
<keyword evidence="5 6" id="KW-0472">Membrane</keyword>
<comment type="subcellular location">
    <subcellularLocation>
        <location evidence="1">Cell membrane</location>
        <topology evidence="1">Multi-pass membrane protein</topology>
    </subcellularLocation>
</comment>
<evidence type="ECO:0000256" key="6">
    <source>
        <dbReference type="SAM" id="Phobius"/>
    </source>
</evidence>
<dbReference type="EMBL" id="OCPC01000007">
    <property type="protein sequence ID" value="SOE18997.1"/>
    <property type="molecule type" value="Genomic_DNA"/>
</dbReference>
<organism evidence="7 8">
    <name type="scientific">Hoeflea halophila</name>
    <dbReference type="NCBI Taxonomy" id="714899"/>
    <lineage>
        <taxon>Bacteria</taxon>
        <taxon>Pseudomonadati</taxon>
        <taxon>Pseudomonadota</taxon>
        <taxon>Alphaproteobacteria</taxon>
        <taxon>Hyphomicrobiales</taxon>
        <taxon>Rhizobiaceae</taxon>
        <taxon>Hoeflea</taxon>
    </lineage>
</organism>
<keyword evidence="3 6" id="KW-0812">Transmembrane</keyword>
<evidence type="ECO:0000256" key="1">
    <source>
        <dbReference type="ARBA" id="ARBA00004651"/>
    </source>
</evidence>
<feature type="transmembrane region" description="Helical" evidence="6">
    <location>
        <begin position="99"/>
        <end position="120"/>
    </location>
</feature>
<proteinExistence type="predicted"/>
<reference evidence="8" key="1">
    <citation type="submission" date="2017-08" db="EMBL/GenBank/DDBJ databases">
        <authorList>
            <person name="Varghese N."/>
            <person name="Submissions S."/>
        </authorList>
    </citation>
    <scope>NUCLEOTIDE SEQUENCE [LARGE SCALE GENOMIC DNA]</scope>
    <source>
        <strain evidence="8">KCTC 23107</strain>
    </source>
</reference>
<evidence type="ECO:0000256" key="3">
    <source>
        <dbReference type="ARBA" id="ARBA00022692"/>
    </source>
</evidence>
<dbReference type="RefSeq" id="WP_097109467.1">
    <property type="nucleotide sequence ID" value="NZ_OCPC01000007.1"/>
</dbReference>
<dbReference type="OrthoDB" id="259025at2"/>
<evidence type="ECO:0000256" key="5">
    <source>
        <dbReference type="ARBA" id="ARBA00023136"/>
    </source>
</evidence>
<accession>A0A286IG48</accession>
<evidence type="ECO:0000313" key="8">
    <source>
        <dbReference type="Proteomes" id="UP000219465"/>
    </source>
</evidence>
<dbReference type="Proteomes" id="UP000219465">
    <property type="component" value="Unassembled WGS sequence"/>
</dbReference>
<protein>
    <submittedName>
        <fullName evidence="7">Putative membrane protein</fullName>
    </submittedName>
</protein>
<keyword evidence="4 6" id="KW-1133">Transmembrane helix</keyword>
<name>A0A286IG48_9HYPH</name>
<feature type="transmembrane region" description="Helical" evidence="6">
    <location>
        <begin position="66"/>
        <end position="87"/>
    </location>
</feature>
<sequence>MRRLRLWPLAAGLLLLAGLWLGPLAEMARRAFSPHMILHLGVMIVAAPLIVIGGLRLFPGGLAPRYRYLGAVAASVYDFAVVWGWHLPALHEAAARMNSAFTVQQLSFLTAGLALWWICLAGRDAKSDAAGALAMLFASMHMAMLGVLLVLAPTLIYAPQFCLGAFGLDPLPDQQLGGGLMALFGALPYAVGGAYLASRLALQEA</sequence>
<feature type="transmembrane region" description="Helical" evidence="6">
    <location>
        <begin position="132"/>
        <end position="156"/>
    </location>
</feature>
<evidence type="ECO:0000256" key="2">
    <source>
        <dbReference type="ARBA" id="ARBA00022475"/>
    </source>
</evidence>
<gene>
    <name evidence="7" type="ORF">SAMN05877838_3947</name>
</gene>